<name>E3SPS6_9CAUD</name>
<evidence type="ECO:0000313" key="2">
    <source>
        <dbReference type="Proteomes" id="UP000006534"/>
    </source>
</evidence>
<evidence type="ECO:0000313" key="1">
    <source>
        <dbReference type="EMBL" id="ADO99292.1"/>
    </source>
</evidence>
<dbReference type="Proteomes" id="UP000006534">
    <property type="component" value="Segment"/>
</dbReference>
<dbReference type="GeneID" id="10329083"/>
<dbReference type="OrthoDB" id="27837at10239"/>
<sequence>MRFIATVHIVTQYVWGVNPLYTEALDTLMKLNTDDISRLVRACRMYQDNTGSEYLWDEYEHLIHKLEYYEEEHCTEA</sequence>
<accession>E3SPS6</accession>
<proteinExistence type="predicted"/>
<keyword evidence="2" id="KW-1185">Reference proteome</keyword>
<gene>
    <name evidence="1" type="ORF">Syn1_192</name>
</gene>
<dbReference type="EMBL" id="GU071105">
    <property type="protein sequence ID" value="ADO99292.1"/>
    <property type="molecule type" value="Genomic_DNA"/>
</dbReference>
<reference evidence="1 2" key="1">
    <citation type="journal article" date="2010" name="Environ. Microbiol.">
        <title>Genomic analysis of oceanic cyanobacterial myoviruses compared with T4-like myoviruses from diverse hosts and environments.</title>
        <authorList>
            <person name="Sullivan M.B."/>
            <person name="Huang K.H."/>
            <person name="Ignacio-Espinoza J.C."/>
            <person name="Berlin A.M."/>
            <person name="Kelly L."/>
            <person name="Weigele P.R."/>
            <person name="DeFrancesco A.S."/>
            <person name="Kern S.E."/>
            <person name="Thompson L.R."/>
            <person name="Young S."/>
            <person name="Yandava C."/>
            <person name="Fu R."/>
            <person name="Krastins B."/>
            <person name="Chase M."/>
            <person name="Sarracino D."/>
            <person name="Osburne M.S."/>
            <person name="Henn M.R."/>
            <person name="Chisholm S.W."/>
        </authorList>
    </citation>
    <scope>NUCLEOTIDE SEQUENCE [LARGE SCALE GENOMIC DNA]</scope>
    <source>
        <strain evidence="1">Syn1</strain>
    </source>
</reference>
<organism evidence="1 2">
    <name type="scientific">Prochlorococcus phage Syn1</name>
    <dbReference type="NCBI Taxonomy" id="444861"/>
    <lineage>
        <taxon>Viruses</taxon>
        <taxon>Duplodnaviria</taxon>
        <taxon>Heunggongvirae</taxon>
        <taxon>Uroviricota</taxon>
        <taxon>Caudoviricetes</taxon>
        <taxon>Pantevenvirales</taxon>
        <taxon>Kyanoviridae</taxon>
        <taxon>Vellamovirus</taxon>
        <taxon>Vellamovirus syn1</taxon>
    </lineage>
</organism>
<dbReference type="RefSeq" id="YP_004324562.1">
    <property type="nucleotide sequence ID" value="NC_015288.1"/>
</dbReference>
<protein>
    <submittedName>
        <fullName evidence="1">Uncharacterized protein</fullName>
    </submittedName>
</protein>
<dbReference type="KEGG" id="vg:10329083"/>